<dbReference type="Pfam" id="PF04082">
    <property type="entry name" value="Fungal_trans"/>
    <property type="match status" value="1"/>
</dbReference>
<dbReference type="InterPro" id="IPR007219">
    <property type="entry name" value="XnlR_reg_dom"/>
</dbReference>
<feature type="compositionally biased region" description="Low complexity" evidence="6">
    <location>
        <begin position="97"/>
        <end position="106"/>
    </location>
</feature>
<accession>A0A427XP38</accession>
<dbReference type="PROSITE" id="PS50048">
    <property type="entry name" value="ZN2_CY6_FUNGAL_2"/>
    <property type="match status" value="1"/>
</dbReference>
<evidence type="ECO:0000256" key="2">
    <source>
        <dbReference type="ARBA" id="ARBA00022723"/>
    </source>
</evidence>
<feature type="compositionally biased region" description="Low complexity" evidence="6">
    <location>
        <begin position="717"/>
        <end position="732"/>
    </location>
</feature>
<comment type="subcellular location">
    <subcellularLocation>
        <location evidence="1">Nucleus</location>
    </subcellularLocation>
</comment>
<evidence type="ECO:0000313" key="8">
    <source>
        <dbReference type="EMBL" id="RSH80578.1"/>
    </source>
</evidence>
<dbReference type="GO" id="GO:0008270">
    <property type="term" value="F:zinc ion binding"/>
    <property type="evidence" value="ECO:0007669"/>
    <property type="project" value="InterPro"/>
</dbReference>
<evidence type="ECO:0000256" key="5">
    <source>
        <dbReference type="ARBA" id="ARBA00023242"/>
    </source>
</evidence>
<evidence type="ECO:0000256" key="1">
    <source>
        <dbReference type="ARBA" id="ARBA00004123"/>
    </source>
</evidence>
<organism evidence="8 9">
    <name type="scientific">Apiotrichum porosum</name>
    <dbReference type="NCBI Taxonomy" id="105984"/>
    <lineage>
        <taxon>Eukaryota</taxon>
        <taxon>Fungi</taxon>
        <taxon>Dikarya</taxon>
        <taxon>Basidiomycota</taxon>
        <taxon>Agaricomycotina</taxon>
        <taxon>Tremellomycetes</taxon>
        <taxon>Trichosporonales</taxon>
        <taxon>Trichosporonaceae</taxon>
        <taxon>Apiotrichum</taxon>
    </lineage>
</organism>
<feature type="compositionally biased region" description="Basic and acidic residues" evidence="6">
    <location>
        <begin position="107"/>
        <end position="121"/>
    </location>
</feature>
<dbReference type="GO" id="GO:0003677">
    <property type="term" value="F:DNA binding"/>
    <property type="evidence" value="ECO:0007669"/>
    <property type="project" value="InterPro"/>
</dbReference>
<dbReference type="OrthoDB" id="39175at2759"/>
<dbReference type="AlphaFoldDB" id="A0A427XP38"/>
<reference evidence="8 9" key="1">
    <citation type="submission" date="2018-11" db="EMBL/GenBank/DDBJ databases">
        <title>Genome sequence of Apiotrichum porosum DSM 27194.</title>
        <authorList>
            <person name="Aliyu H."/>
            <person name="Gorte O."/>
            <person name="Ochsenreither K."/>
        </authorList>
    </citation>
    <scope>NUCLEOTIDE SEQUENCE [LARGE SCALE GENOMIC DNA]</scope>
    <source>
        <strain evidence="8 9">DSM 27194</strain>
    </source>
</reference>
<dbReference type="SUPFAM" id="SSF57701">
    <property type="entry name" value="Zn2/Cys6 DNA-binding domain"/>
    <property type="match status" value="1"/>
</dbReference>
<dbReference type="SMART" id="SM00066">
    <property type="entry name" value="GAL4"/>
    <property type="match status" value="1"/>
</dbReference>
<keyword evidence="5" id="KW-0539">Nucleus</keyword>
<keyword evidence="2" id="KW-0479">Metal-binding</keyword>
<dbReference type="GO" id="GO:0000981">
    <property type="term" value="F:DNA-binding transcription factor activity, RNA polymerase II-specific"/>
    <property type="evidence" value="ECO:0007669"/>
    <property type="project" value="InterPro"/>
</dbReference>
<dbReference type="PANTHER" id="PTHR47338">
    <property type="entry name" value="ZN(II)2CYS6 TRANSCRIPTION FACTOR (EUROFUNG)-RELATED"/>
    <property type="match status" value="1"/>
</dbReference>
<keyword evidence="9" id="KW-1185">Reference proteome</keyword>
<sequence>MQEPTPPYEDILEDETLAPLKRNHACLQCKKRKVKCDAVRPTCNPCMRSHAHALRSAQRNKSRPPPLVCSYTEGDEEELPDDAGIVVDAERKRSSAASVAGGAKRAAVGDKMGRERDRRAVEDKDTLKARIAELEARIAALTTNDTAATGQKQFPTPESSIAGFTSTNPTNNWNMPMNAFPVPPPTLNSEPSYDAPFVSVETGAPGQFQSFDFSNLLIMPNHWPKNLPSPAVLEHLIDTFYQCEPQFSRIVHRGTLLARLKMPPTGDGFPFAGLLHAICAAAAPHTAWTSSRAPAELEDLRNRHIKLGMDLELSEDFASAQTEAAERCIRHGTVMCMMGGGQFVFDVTRAQLILTISYLNQGMALRAWMVSGSPARLIKLLEITNRNRRKTDKPAMMSPPKTDVEREERLATVWVAFLLDSCFSANSAWAPSLDLDDIRVPLPASSDEFLQKFDNSGYVKPNPQTAHDPDLLVNHPVPDQFVFVVKSTILLARVAKWIREWQQRVIQPGDEMKGFQSPSFVKLNGEIASFQMSLPASLKNIYRLVDAGGNSTFNAELISIHLYPNLSLLLLHELFVDWKGPETPSLRQMQTAFEAVVGFIHLVPSQMDVSHMINPLIAFSLFNVGKMVNRFIIRAKEQEQYALAMRWNTDLMAVVNLLERYGAKHALGHHLVQFLSNYQKLYESGVLLELDCAGGDANYNTPTHNVASACEVPESSTRSSAASASGGTTSASPAVNSVGQTPDSSINTDSMDGRAFGMGSRNGNGGGSGMGAGAFSGAGGAMSNGFGDATLPVFGSQTSPTFDPSLLDFLDPLAAAQVSAALDSASKDPNYLPDLFAGLTDTTSFNWNTQPGA</sequence>
<dbReference type="CDD" id="cd12148">
    <property type="entry name" value="fungal_TF_MHR"/>
    <property type="match status" value="1"/>
</dbReference>
<dbReference type="GO" id="GO:0005634">
    <property type="term" value="C:nucleus"/>
    <property type="evidence" value="ECO:0007669"/>
    <property type="project" value="UniProtKB-SubCell"/>
</dbReference>
<dbReference type="Proteomes" id="UP000279236">
    <property type="component" value="Unassembled WGS sequence"/>
</dbReference>
<evidence type="ECO:0000259" key="7">
    <source>
        <dbReference type="PROSITE" id="PS50048"/>
    </source>
</evidence>
<feature type="compositionally biased region" description="Polar residues" evidence="6">
    <location>
        <begin position="733"/>
        <end position="750"/>
    </location>
</feature>
<dbReference type="SMART" id="SM00906">
    <property type="entry name" value="Fungal_trans"/>
    <property type="match status" value="1"/>
</dbReference>
<feature type="domain" description="Zn(2)-C6 fungal-type" evidence="7">
    <location>
        <begin position="25"/>
        <end position="71"/>
    </location>
</feature>
<dbReference type="STRING" id="105984.A0A427XP38"/>
<keyword evidence="3" id="KW-0805">Transcription regulation</keyword>
<feature type="region of interest" description="Disordered" evidence="6">
    <location>
        <begin position="717"/>
        <end position="763"/>
    </location>
</feature>
<dbReference type="GeneID" id="39593703"/>
<dbReference type="InterPro" id="IPR001138">
    <property type="entry name" value="Zn2Cys6_DnaBD"/>
</dbReference>
<dbReference type="CDD" id="cd00067">
    <property type="entry name" value="GAL4"/>
    <property type="match status" value="1"/>
</dbReference>
<evidence type="ECO:0000256" key="6">
    <source>
        <dbReference type="SAM" id="MobiDB-lite"/>
    </source>
</evidence>
<comment type="caution">
    <text evidence="8">The sequence shown here is derived from an EMBL/GenBank/DDBJ whole genome shotgun (WGS) entry which is preliminary data.</text>
</comment>
<dbReference type="RefSeq" id="XP_028475525.1">
    <property type="nucleotide sequence ID" value="XM_028624453.1"/>
</dbReference>
<dbReference type="Gene3D" id="4.10.240.10">
    <property type="entry name" value="Zn(2)-C6 fungal-type DNA-binding domain"/>
    <property type="match status" value="1"/>
</dbReference>
<protein>
    <recommendedName>
        <fullName evidence="7">Zn(2)-C6 fungal-type domain-containing protein</fullName>
    </recommendedName>
</protein>
<dbReference type="InterPro" id="IPR036864">
    <property type="entry name" value="Zn2-C6_fun-type_DNA-bd_sf"/>
</dbReference>
<proteinExistence type="predicted"/>
<evidence type="ECO:0000313" key="9">
    <source>
        <dbReference type="Proteomes" id="UP000279236"/>
    </source>
</evidence>
<dbReference type="GO" id="GO:0006351">
    <property type="term" value="P:DNA-templated transcription"/>
    <property type="evidence" value="ECO:0007669"/>
    <property type="project" value="InterPro"/>
</dbReference>
<evidence type="ECO:0000256" key="4">
    <source>
        <dbReference type="ARBA" id="ARBA00023163"/>
    </source>
</evidence>
<evidence type="ECO:0000256" key="3">
    <source>
        <dbReference type="ARBA" id="ARBA00023015"/>
    </source>
</evidence>
<name>A0A427XP38_9TREE</name>
<feature type="region of interest" description="Disordered" evidence="6">
    <location>
        <begin position="97"/>
        <end position="121"/>
    </location>
</feature>
<dbReference type="PANTHER" id="PTHR47338:SF29">
    <property type="entry name" value="ZN(2)-C6 FUNGAL-TYPE DOMAIN-CONTAINING PROTEIN"/>
    <property type="match status" value="1"/>
</dbReference>
<keyword evidence="4" id="KW-0804">Transcription</keyword>
<dbReference type="Pfam" id="PF00172">
    <property type="entry name" value="Zn_clus"/>
    <property type="match status" value="1"/>
</dbReference>
<gene>
    <name evidence="8" type="ORF">EHS24_009160</name>
</gene>
<dbReference type="InterPro" id="IPR050815">
    <property type="entry name" value="TF_fung"/>
</dbReference>
<dbReference type="EMBL" id="RSCE01000008">
    <property type="protein sequence ID" value="RSH80578.1"/>
    <property type="molecule type" value="Genomic_DNA"/>
</dbReference>